<dbReference type="InterPro" id="IPR036291">
    <property type="entry name" value="NAD(P)-bd_dom_sf"/>
</dbReference>
<evidence type="ECO:0000313" key="5">
    <source>
        <dbReference type="Proteomes" id="UP000251402"/>
    </source>
</evidence>
<dbReference type="OrthoDB" id="1235794at2"/>
<dbReference type="PANTHER" id="PTHR43976:SF16">
    <property type="entry name" value="SHORT-CHAIN DEHYDROGENASE_REDUCTASE FAMILY PROTEIN"/>
    <property type="match status" value="1"/>
</dbReference>
<keyword evidence="5" id="KW-1185">Reference proteome</keyword>
<dbReference type="RefSeq" id="WP_112572514.1">
    <property type="nucleotide sequence ID" value="NZ_CP043450.1"/>
</dbReference>
<proteinExistence type="inferred from homology"/>
<evidence type="ECO:0000256" key="1">
    <source>
        <dbReference type="ARBA" id="ARBA00006484"/>
    </source>
</evidence>
<protein>
    <submittedName>
        <fullName evidence="4">SDR family NAD(P)-dependent oxidoreductase</fullName>
    </submittedName>
</protein>
<comment type="similarity">
    <text evidence="1 3">Belongs to the short-chain dehydrogenases/reductases (SDR) family.</text>
</comment>
<dbReference type="Proteomes" id="UP000251402">
    <property type="component" value="Chromosome"/>
</dbReference>
<organism evidence="4 5">
    <name type="scientific">Mucilaginibacter rubeus</name>
    <dbReference type="NCBI Taxonomy" id="2027860"/>
    <lineage>
        <taxon>Bacteria</taxon>
        <taxon>Pseudomonadati</taxon>
        <taxon>Bacteroidota</taxon>
        <taxon>Sphingobacteriia</taxon>
        <taxon>Sphingobacteriales</taxon>
        <taxon>Sphingobacteriaceae</taxon>
        <taxon>Mucilaginibacter</taxon>
    </lineage>
</organism>
<dbReference type="AlphaFoldDB" id="A0A5C1HRU4"/>
<dbReference type="GO" id="GO:0016491">
    <property type="term" value="F:oxidoreductase activity"/>
    <property type="evidence" value="ECO:0007669"/>
    <property type="project" value="UniProtKB-KW"/>
</dbReference>
<evidence type="ECO:0000256" key="3">
    <source>
        <dbReference type="RuleBase" id="RU000363"/>
    </source>
</evidence>
<dbReference type="InterPro" id="IPR051911">
    <property type="entry name" value="SDR_oxidoreductase"/>
</dbReference>
<dbReference type="PANTHER" id="PTHR43976">
    <property type="entry name" value="SHORT CHAIN DEHYDROGENASE"/>
    <property type="match status" value="1"/>
</dbReference>
<dbReference type="Pfam" id="PF00106">
    <property type="entry name" value="adh_short"/>
    <property type="match status" value="1"/>
</dbReference>
<name>A0A5C1HRU4_9SPHI</name>
<dbReference type="NCBIfam" id="NF004826">
    <property type="entry name" value="PRK06182.1"/>
    <property type="match status" value="1"/>
</dbReference>
<reference evidence="4" key="1">
    <citation type="submission" date="2019-08" db="EMBL/GenBank/DDBJ databases">
        <title>Comparative genome analysis confer to the adaptation heavy metal polluted environment.</title>
        <authorList>
            <person name="Li Y."/>
        </authorList>
    </citation>
    <scope>NUCLEOTIDE SEQUENCE [LARGE SCALE GENOMIC DNA]</scope>
    <source>
        <strain evidence="4">P1</strain>
    </source>
</reference>
<accession>A0A5C1HRU4</accession>
<dbReference type="CDD" id="cd05374">
    <property type="entry name" value="17beta-HSD-like_SDR_c"/>
    <property type="match status" value="1"/>
</dbReference>
<dbReference type="SUPFAM" id="SSF51735">
    <property type="entry name" value="NAD(P)-binding Rossmann-fold domains"/>
    <property type="match status" value="1"/>
</dbReference>
<dbReference type="KEGG" id="mrub:DEO27_000745"/>
<dbReference type="PRINTS" id="PR00081">
    <property type="entry name" value="GDHRDH"/>
</dbReference>
<gene>
    <name evidence="4" type="ORF">DEO27_000745</name>
</gene>
<keyword evidence="2" id="KW-0560">Oxidoreductase</keyword>
<sequence>MEKKVILVTGASAGMGKAFAEELLKDGHTVYGAARRVEKMEDISKLGVKILAMDVTKETEMIDGIETIIKAEGRIDVLINNAGFGSYGAIEDVPLSDARYQLEVNVFGAARLIQLVLPYMRDQRSGTIINISSIGGKFAAPLGGWYHSSKFALEAMSDSLRNEVKQFGINVVVIEPGGIKSEWSGIAADNLLKVSGRGAYASIANKFANMLTQTVEAKIPGPMVIVNLVRKAITSKKPKTRYHGGYMASLLLFLRKLLSDRAFDGLITSQMK</sequence>
<evidence type="ECO:0000256" key="2">
    <source>
        <dbReference type="ARBA" id="ARBA00023002"/>
    </source>
</evidence>
<dbReference type="Gene3D" id="3.40.50.720">
    <property type="entry name" value="NAD(P)-binding Rossmann-like Domain"/>
    <property type="match status" value="1"/>
</dbReference>
<dbReference type="EMBL" id="CP043450">
    <property type="protein sequence ID" value="QEM08602.1"/>
    <property type="molecule type" value="Genomic_DNA"/>
</dbReference>
<dbReference type="InterPro" id="IPR002347">
    <property type="entry name" value="SDR_fam"/>
</dbReference>
<evidence type="ECO:0000313" key="4">
    <source>
        <dbReference type="EMBL" id="QEM08602.1"/>
    </source>
</evidence>
<dbReference type="PRINTS" id="PR00080">
    <property type="entry name" value="SDRFAMILY"/>
</dbReference>